<name>A0A0V0IF74_SOLCH</name>
<dbReference type="AlphaFoldDB" id="A0A0V0IF74"/>
<sequence>MNTGAYIITHSNQLRLNEFTQLTKSVNRSCILTITNNHSSKFTDTICLLYISTYNIMKLMLHKECTPHLASFANFFFVEW</sequence>
<organism evidence="1">
    <name type="scientific">Solanum chacoense</name>
    <name type="common">Chaco potato</name>
    <dbReference type="NCBI Taxonomy" id="4108"/>
    <lineage>
        <taxon>Eukaryota</taxon>
        <taxon>Viridiplantae</taxon>
        <taxon>Streptophyta</taxon>
        <taxon>Embryophyta</taxon>
        <taxon>Tracheophyta</taxon>
        <taxon>Spermatophyta</taxon>
        <taxon>Magnoliopsida</taxon>
        <taxon>eudicotyledons</taxon>
        <taxon>Gunneridae</taxon>
        <taxon>Pentapetalae</taxon>
        <taxon>asterids</taxon>
        <taxon>lamiids</taxon>
        <taxon>Solanales</taxon>
        <taxon>Solanaceae</taxon>
        <taxon>Solanoideae</taxon>
        <taxon>Solaneae</taxon>
        <taxon>Solanum</taxon>
    </lineage>
</organism>
<reference evidence="1" key="1">
    <citation type="submission" date="2015-12" db="EMBL/GenBank/DDBJ databases">
        <title>Gene expression during late stages of embryo sac development: a critical building block for successful pollen-pistil interactions.</title>
        <authorList>
            <person name="Liu Y."/>
            <person name="Joly V."/>
            <person name="Sabar M."/>
            <person name="Matton D.P."/>
        </authorList>
    </citation>
    <scope>NUCLEOTIDE SEQUENCE</scope>
</reference>
<accession>A0A0V0IF74</accession>
<proteinExistence type="predicted"/>
<dbReference type="EMBL" id="GEDG01007562">
    <property type="protein sequence ID" value="JAP30935.1"/>
    <property type="molecule type" value="Transcribed_RNA"/>
</dbReference>
<evidence type="ECO:0000313" key="1">
    <source>
        <dbReference type="EMBL" id="JAP30935.1"/>
    </source>
</evidence>
<protein>
    <submittedName>
        <fullName evidence="1">Putative ovule protein</fullName>
    </submittedName>
</protein>